<dbReference type="GO" id="GO:0008270">
    <property type="term" value="F:zinc ion binding"/>
    <property type="evidence" value="ECO:0007669"/>
    <property type="project" value="InterPro"/>
</dbReference>
<dbReference type="EMBL" id="MPUH01001158">
    <property type="protein sequence ID" value="OMJ69787.1"/>
    <property type="molecule type" value="Genomic_DNA"/>
</dbReference>
<dbReference type="OrthoDB" id="429950at2759"/>
<dbReference type="SMART" id="SM01335">
    <property type="entry name" value="PADR1"/>
    <property type="match status" value="1"/>
</dbReference>
<dbReference type="Gene3D" id="3.90.640.80">
    <property type="match status" value="1"/>
</dbReference>
<evidence type="ECO:0000313" key="4">
    <source>
        <dbReference type="Proteomes" id="UP000187209"/>
    </source>
</evidence>
<proteinExistence type="predicted"/>
<dbReference type="InterPro" id="IPR036361">
    <property type="entry name" value="SAP_dom_sf"/>
</dbReference>
<feature type="compositionally biased region" description="Basic and acidic residues" evidence="1">
    <location>
        <begin position="63"/>
        <end position="91"/>
    </location>
</feature>
<accession>A0A1R2AZ72</accession>
<organism evidence="3 4">
    <name type="scientific">Stentor coeruleus</name>
    <dbReference type="NCBI Taxonomy" id="5963"/>
    <lineage>
        <taxon>Eukaryota</taxon>
        <taxon>Sar</taxon>
        <taxon>Alveolata</taxon>
        <taxon>Ciliophora</taxon>
        <taxon>Postciliodesmatophora</taxon>
        <taxon>Heterotrichea</taxon>
        <taxon>Heterotrichida</taxon>
        <taxon>Stentoridae</taxon>
        <taxon>Stentor</taxon>
    </lineage>
</organism>
<feature type="domain" description="PARP1-like PADR1" evidence="2">
    <location>
        <begin position="186"/>
        <end position="232"/>
    </location>
</feature>
<dbReference type="SUPFAM" id="SSF68906">
    <property type="entry name" value="SAP domain"/>
    <property type="match status" value="1"/>
</dbReference>
<evidence type="ECO:0000313" key="3">
    <source>
        <dbReference type="EMBL" id="OMJ69787.1"/>
    </source>
</evidence>
<dbReference type="Pfam" id="PF08063">
    <property type="entry name" value="Zn_ribbon_PADR1"/>
    <property type="match status" value="1"/>
</dbReference>
<evidence type="ECO:0000259" key="2">
    <source>
        <dbReference type="Pfam" id="PF08063"/>
    </source>
</evidence>
<name>A0A1R2AZ72_9CILI</name>
<dbReference type="AlphaFoldDB" id="A0A1R2AZ72"/>
<gene>
    <name evidence="3" type="ORF">SteCoe_32404</name>
</gene>
<keyword evidence="4" id="KW-1185">Reference proteome</keyword>
<feature type="region of interest" description="Disordered" evidence="1">
    <location>
        <begin position="1"/>
        <end position="122"/>
    </location>
</feature>
<evidence type="ECO:0000256" key="1">
    <source>
        <dbReference type="SAM" id="MobiDB-lite"/>
    </source>
</evidence>
<feature type="compositionally biased region" description="Low complexity" evidence="1">
    <location>
        <begin position="97"/>
        <end position="109"/>
    </location>
</feature>
<dbReference type="Proteomes" id="UP000187209">
    <property type="component" value="Unassembled WGS sequence"/>
</dbReference>
<comment type="caution">
    <text evidence="3">The sequence shown here is derived from an EMBL/GenBank/DDBJ whole genome shotgun (WGS) entry which is preliminary data.</text>
</comment>
<sequence length="236" mass="26773">MVETRSKTRTIKPAAKTQEVHKKTEIDNKKAKKSEKKQEKLAKEPKSQEKKVSESKAPPKTQNKSEKPQPEVAKTSKSEKKKDKTQPEGKILKKTPRSTTKIPTTTNKSPSPPPSSEPVQKVKSIPKKYAMYDIDQYKKFLELENDLNKNGLSELKDMCRKNLMKVSGNKSDVIERIADAKILGVIPKCPACGGGRPKLNPKTMTYYCSGYLEDVDFINCHKSFKYSDIVRTQWQD</sequence>
<feature type="compositionally biased region" description="Basic and acidic residues" evidence="1">
    <location>
        <begin position="36"/>
        <end position="54"/>
    </location>
</feature>
<dbReference type="InterPro" id="IPR012982">
    <property type="entry name" value="PARP1-like_PADR1_Zn_ribbon"/>
</dbReference>
<feature type="compositionally biased region" description="Basic and acidic residues" evidence="1">
    <location>
        <begin position="18"/>
        <end position="29"/>
    </location>
</feature>
<protein>
    <recommendedName>
        <fullName evidence="2">PARP1-like PADR1 domain-containing protein</fullName>
    </recommendedName>
</protein>
<reference evidence="3 4" key="1">
    <citation type="submission" date="2016-11" db="EMBL/GenBank/DDBJ databases">
        <title>The macronuclear genome of Stentor coeruleus: a giant cell with tiny introns.</title>
        <authorList>
            <person name="Slabodnick M."/>
            <person name="Ruby J.G."/>
            <person name="Reiff S.B."/>
            <person name="Swart E.C."/>
            <person name="Gosai S."/>
            <person name="Prabakaran S."/>
            <person name="Witkowska E."/>
            <person name="Larue G.E."/>
            <person name="Fisher S."/>
            <person name="Freeman R.M."/>
            <person name="Gunawardena J."/>
            <person name="Chu W."/>
            <person name="Stover N.A."/>
            <person name="Gregory B.D."/>
            <person name="Nowacki M."/>
            <person name="Derisi J."/>
            <person name="Roy S.W."/>
            <person name="Marshall W.F."/>
            <person name="Sood P."/>
        </authorList>
    </citation>
    <scope>NUCLEOTIDE SEQUENCE [LARGE SCALE GENOMIC DNA]</scope>
    <source>
        <strain evidence="3">WM001</strain>
    </source>
</reference>